<organism evidence="5 7">
    <name type="scientific">Porphyromonas cangingivalis</name>
    <dbReference type="NCBI Taxonomy" id="36874"/>
    <lineage>
        <taxon>Bacteria</taxon>
        <taxon>Pseudomonadati</taxon>
        <taxon>Bacteroidota</taxon>
        <taxon>Bacteroidia</taxon>
        <taxon>Bacteroidales</taxon>
        <taxon>Porphyromonadaceae</taxon>
        <taxon>Porphyromonas</taxon>
    </lineage>
</organism>
<keyword evidence="4" id="KW-0472">Membrane</keyword>
<evidence type="ECO:0000313" key="5">
    <source>
        <dbReference type="EMBL" id="KGN79719.1"/>
    </source>
</evidence>
<reference evidence="5 7" key="1">
    <citation type="submission" date="2014-08" db="EMBL/GenBank/DDBJ databases">
        <title>Porphyromonas cangingivalis strain:COT-109_OH1386 Genome sequencing.</title>
        <authorList>
            <person name="Wallis C."/>
            <person name="Deusch O."/>
            <person name="O'Flynn C."/>
            <person name="Davis I."/>
            <person name="Jospin G."/>
            <person name="Darling A.E."/>
            <person name="Coil D.A."/>
            <person name="Alexiev A."/>
            <person name="Horsfall A."/>
            <person name="Kirkwood N."/>
            <person name="Harris S."/>
            <person name="Eisen J.A."/>
        </authorList>
    </citation>
    <scope>NUCLEOTIDE SEQUENCE [LARGE SCALE GENOMIC DNA]</scope>
    <source>
        <strain evidence="7">COT-109 OH1386</strain>
        <strain evidence="5">COT-109_OH1386</strain>
    </source>
</reference>
<dbReference type="AlphaFoldDB" id="A0A0A2ETP9"/>
<feature type="transmembrane region" description="Helical" evidence="4">
    <location>
        <begin position="6"/>
        <end position="24"/>
    </location>
</feature>
<comment type="similarity">
    <text evidence="1">Belongs to the Skp family.</text>
</comment>
<dbReference type="EMBL" id="FUWL01000003">
    <property type="protein sequence ID" value="SJZ30801.1"/>
    <property type="molecule type" value="Genomic_DNA"/>
</dbReference>
<proteinExistence type="inferred from homology"/>
<evidence type="ECO:0000313" key="6">
    <source>
        <dbReference type="EMBL" id="SJZ30801.1"/>
    </source>
</evidence>
<dbReference type="Pfam" id="PF03938">
    <property type="entry name" value="OmpH"/>
    <property type="match status" value="1"/>
</dbReference>
<accession>A0A0A2ETP9</accession>
<evidence type="ECO:0000256" key="2">
    <source>
        <dbReference type="ARBA" id="ARBA00022729"/>
    </source>
</evidence>
<reference evidence="6 8" key="2">
    <citation type="submission" date="2017-02" db="EMBL/GenBank/DDBJ databases">
        <authorList>
            <person name="Peterson S.W."/>
        </authorList>
    </citation>
    <scope>NUCLEOTIDE SEQUENCE [LARGE SCALE GENOMIC DNA]</scope>
    <source>
        <strain evidence="6 8">ATCC 700135</strain>
    </source>
</reference>
<dbReference type="OrthoDB" id="1493259at2"/>
<dbReference type="STRING" id="36874.HQ34_05430"/>
<dbReference type="GO" id="GO:0050821">
    <property type="term" value="P:protein stabilization"/>
    <property type="evidence" value="ECO:0007669"/>
    <property type="project" value="TreeGrafter"/>
</dbReference>
<keyword evidence="4" id="KW-0812">Transmembrane</keyword>
<protein>
    <submittedName>
        <fullName evidence="5 6">Membrane protein</fullName>
    </submittedName>
</protein>
<evidence type="ECO:0000313" key="8">
    <source>
        <dbReference type="Proteomes" id="UP000189956"/>
    </source>
</evidence>
<name>A0A0A2ETP9_PORCN</name>
<dbReference type="GO" id="GO:0051082">
    <property type="term" value="F:unfolded protein binding"/>
    <property type="evidence" value="ECO:0007669"/>
    <property type="project" value="InterPro"/>
</dbReference>
<evidence type="ECO:0000256" key="1">
    <source>
        <dbReference type="ARBA" id="ARBA00009091"/>
    </source>
</evidence>
<dbReference type="RefSeq" id="WP_025836471.1">
    <property type="nucleotide sequence ID" value="NZ_CALTZT010000011.1"/>
</dbReference>
<evidence type="ECO:0000313" key="7">
    <source>
        <dbReference type="Proteomes" id="UP000030125"/>
    </source>
</evidence>
<keyword evidence="4" id="KW-1133">Transmembrane helix</keyword>
<dbReference type="EMBL" id="JQJD01000047">
    <property type="protein sequence ID" value="KGN79719.1"/>
    <property type="molecule type" value="Genomic_DNA"/>
</dbReference>
<evidence type="ECO:0000256" key="4">
    <source>
        <dbReference type="SAM" id="Phobius"/>
    </source>
</evidence>
<keyword evidence="3" id="KW-0175">Coiled coil</keyword>
<evidence type="ECO:0000256" key="3">
    <source>
        <dbReference type="SAM" id="Coils"/>
    </source>
</evidence>
<dbReference type="SMART" id="SM00935">
    <property type="entry name" value="OmpH"/>
    <property type="match status" value="1"/>
</dbReference>
<keyword evidence="7" id="KW-1185">Reference proteome</keyword>
<dbReference type="Proteomes" id="UP000189956">
    <property type="component" value="Unassembled WGS sequence"/>
</dbReference>
<sequence length="205" mass="23724">MKNLNTIINVVLAVAVLVLFILFFSNKGENKGHANISSSTDSVVTLPVAYVNVDSLLSGYEFSRDLNEQVLRKSESAQATLNQQARALEAEAAEFQRKLQNNAFFDRERAEKEQMRILKKREDFERLNQKLTLELQEKQLEMNRILRDTIMSQVKLFNEIHKYQIIYSNTLSDNILLADEKYDITAELIEFLNKRYVPTEETSAQ</sequence>
<dbReference type="PANTHER" id="PTHR35089:SF1">
    <property type="entry name" value="CHAPERONE PROTEIN SKP"/>
    <property type="match status" value="1"/>
</dbReference>
<dbReference type="Gene3D" id="3.30.910.20">
    <property type="entry name" value="Skp domain"/>
    <property type="match status" value="1"/>
</dbReference>
<dbReference type="PANTHER" id="PTHR35089">
    <property type="entry name" value="CHAPERONE PROTEIN SKP"/>
    <property type="match status" value="1"/>
</dbReference>
<dbReference type="Proteomes" id="UP000030125">
    <property type="component" value="Unassembled WGS sequence"/>
</dbReference>
<dbReference type="InterPro" id="IPR024930">
    <property type="entry name" value="Skp_dom_sf"/>
</dbReference>
<dbReference type="SUPFAM" id="SSF111384">
    <property type="entry name" value="OmpH-like"/>
    <property type="match status" value="1"/>
</dbReference>
<dbReference type="GO" id="GO:0005829">
    <property type="term" value="C:cytosol"/>
    <property type="evidence" value="ECO:0007669"/>
    <property type="project" value="TreeGrafter"/>
</dbReference>
<dbReference type="eggNOG" id="COG2825">
    <property type="taxonomic scope" value="Bacteria"/>
</dbReference>
<gene>
    <name evidence="5" type="ORF">HQ35_06845</name>
    <name evidence="6" type="ORF">SAMN02745205_00020</name>
</gene>
<keyword evidence="2" id="KW-0732">Signal</keyword>
<dbReference type="InterPro" id="IPR005632">
    <property type="entry name" value="Chaperone_Skp"/>
</dbReference>
<feature type="coiled-coil region" evidence="3">
    <location>
        <begin position="71"/>
        <end position="148"/>
    </location>
</feature>